<feature type="transmembrane region" description="Helical" evidence="1">
    <location>
        <begin position="43"/>
        <end position="61"/>
    </location>
</feature>
<accession>A0A975BJZ5</accession>
<evidence type="ECO:0000313" key="2">
    <source>
        <dbReference type="EMBL" id="QTA86992.1"/>
    </source>
</evidence>
<keyword evidence="1" id="KW-0472">Membrane</keyword>
<organism evidence="2 3">
    <name type="scientific">Desulfonema magnum</name>
    <dbReference type="NCBI Taxonomy" id="45655"/>
    <lineage>
        <taxon>Bacteria</taxon>
        <taxon>Pseudomonadati</taxon>
        <taxon>Thermodesulfobacteriota</taxon>
        <taxon>Desulfobacteria</taxon>
        <taxon>Desulfobacterales</taxon>
        <taxon>Desulfococcaceae</taxon>
        <taxon>Desulfonema</taxon>
    </lineage>
</organism>
<evidence type="ECO:0000313" key="3">
    <source>
        <dbReference type="Proteomes" id="UP000663722"/>
    </source>
</evidence>
<evidence type="ECO:0000256" key="1">
    <source>
        <dbReference type="SAM" id="Phobius"/>
    </source>
</evidence>
<dbReference type="AlphaFoldDB" id="A0A975BJZ5"/>
<protein>
    <submittedName>
        <fullName evidence="2">Uncharacterized protein</fullName>
    </submittedName>
</protein>
<name>A0A975BJZ5_9BACT</name>
<dbReference type="EMBL" id="CP061800">
    <property type="protein sequence ID" value="QTA86992.1"/>
    <property type="molecule type" value="Genomic_DNA"/>
</dbReference>
<keyword evidence="1" id="KW-1133">Transmembrane helix</keyword>
<feature type="transmembrane region" description="Helical" evidence="1">
    <location>
        <begin position="20"/>
        <end position="37"/>
    </location>
</feature>
<dbReference type="KEGG" id="dmm:dnm_030190"/>
<sequence>MKKITEVEKKKTPTEDKRSIAKVGMALSMGTLVYTGFRGQENRTLHIVSGLALVGFSYWHYSLYQPKRR</sequence>
<keyword evidence="1" id="KW-0812">Transmembrane</keyword>
<keyword evidence="3" id="KW-1185">Reference proteome</keyword>
<reference evidence="2" key="1">
    <citation type="journal article" date="2021" name="Microb. Physiol.">
        <title>Proteogenomic Insights into the Physiology of Marine, Sulfate-Reducing, Filamentous Desulfonema limicola and Desulfonema magnum.</title>
        <authorList>
            <person name="Schnaars V."/>
            <person name="Wohlbrand L."/>
            <person name="Scheve S."/>
            <person name="Hinrichs C."/>
            <person name="Reinhardt R."/>
            <person name="Rabus R."/>
        </authorList>
    </citation>
    <scope>NUCLEOTIDE SEQUENCE</scope>
    <source>
        <strain evidence="2">4be13</strain>
    </source>
</reference>
<dbReference type="RefSeq" id="WP_207682376.1">
    <property type="nucleotide sequence ID" value="NZ_CP061800.1"/>
</dbReference>
<dbReference type="Proteomes" id="UP000663722">
    <property type="component" value="Chromosome"/>
</dbReference>
<proteinExistence type="predicted"/>
<gene>
    <name evidence="2" type="ORF">dnm_030190</name>
</gene>